<dbReference type="SMART" id="SM00696">
    <property type="entry name" value="DM9"/>
    <property type="match status" value="2"/>
</dbReference>
<evidence type="ECO:0000313" key="1">
    <source>
        <dbReference type="EMBL" id="MAA18922.1"/>
    </source>
</evidence>
<organism evidence="1">
    <name type="scientific">Rhipicephalus zambeziensis</name>
    <dbReference type="NCBI Taxonomy" id="60191"/>
    <lineage>
        <taxon>Eukaryota</taxon>
        <taxon>Metazoa</taxon>
        <taxon>Ecdysozoa</taxon>
        <taxon>Arthropoda</taxon>
        <taxon>Chelicerata</taxon>
        <taxon>Arachnida</taxon>
        <taxon>Acari</taxon>
        <taxon>Parasitiformes</taxon>
        <taxon>Ixodida</taxon>
        <taxon>Ixodoidea</taxon>
        <taxon>Ixodidae</taxon>
        <taxon>Rhipicephalinae</taxon>
        <taxon>Rhipicephalus</taxon>
        <taxon>Rhipicephalus</taxon>
    </lineage>
</organism>
<protein>
    <submittedName>
        <fullName evidence="1">Farnesoic acid o-methyltransferase</fullName>
    </submittedName>
</protein>
<keyword evidence="1" id="KW-0489">Methyltransferase</keyword>
<dbReference type="AlphaFoldDB" id="A0A224YYM5"/>
<dbReference type="GO" id="GO:0008168">
    <property type="term" value="F:methyltransferase activity"/>
    <property type="evidence" value="ECO:0007669"/>
    <property type="project" value="UniProtKB-KW"/>
</dbReference>
<dbReference type="PANTHER" id="PTHR31649">
    <property type="entry name" value="AGAP009604-PA"/>
    <property type="match status" value="1"/>
</dbReference>
<name>A0A224YYM5_9ACAR</name>
<dbReference type="GO" id="GO:0032259">
    <property type="term" value="P:methylation"/>
    <property type="evidence" value="ECO:0007669"/>
    <property type="project" value="UniProtKB-KW"/>
</dbReference>
<proteinExistence type="predicted"/>
<reference evidence="1" key="1">
    <citation type="journal article" date="2017" name="Parasit. Vectors">
        <title>Sialotranscriptomics of Rhipicephalus zambeziensis reveals intricate expression profiles of secretory proteins and suggests tight temporal transcriptional regulation during blood-feeding.</title>
        <authorList>
            <person name="de Castro M.H."/>
            <person name="de Klerk D."/>
            <person name="Pienaar R."/>
            <person name="Rees D.J.G."/>
            <person name="Mans B.J."/>
        </authorList>
    </citation>
    <scope>NUCLEOTIDE SEQUENCE</scope>
    <source>
        <tissue evidence="1">Salivary glands</tissue>
    </source>
</reference>
<keyword evidence="1" id="KW-0808">Transferase</keyword>
<sequence>MSLQSISTKIKKYKHLAPVYRYVQRSLQWPQAQQLIYICEPHSSTQHPCAHNEQAALEPKMDCYGAYCHKPICQWIMCHGSHIPANAVPGGEDSGETIYIGRAVHDNDVIPGKVLPSHSCCYVSYAGAEHSHRDYQVLISDGPPMAWVPDSDGSVPTGAIQGGTSGTGEPLYIGRTFHNGTLTIGKVHPSHHCLYIPYGGEEHRYSDYEVLVCKTINF</sequence>
<dbReference type="Pfam" id="PF11901">
    <property type="entry name" value="DM9"/>
    <property type="match status" value="1"/>
</dbReference>
<dbReference type="InterPro" id="IPR006616">
    <property type="entry name" value="DM9_repeat"/>
</dbReference>
<accession>A0A224YYM5</accession>
<dbReference type="PANTHER" id="PTHR31649:SF1">
    <property type="entry name" value="FARNESOIC ACID O-METHYL TRANSFERASE DOMAIN-CONTAINING PROTEIN"/>
    <property type="match status" value="1"/>
</dbReference>
<dbReference type="EMBL" id="GFPF01007776">
    <property type="protein sequence ID" value="MAA18922.1"/>
    <property type="molecule type" value="Transcribed_RNA"/>
</dbReference>